<keyword evidence="3" id="KW-1185">Reference proteome</keyword>
<name>A0A2P6NR22_9EUKA</name>
<sequence length="336" mass="38168">MTVDEQIPKSAVSSGCQNNQKDSFLHSYCFMYYPLNSVLDLPGSPANPTKRPQHSIEPALACPRCTIESLKISLDSLLQQRDPGTGPGPERGLPVSCGGVNFLSYRPSRRGETPYGSAWEIIRFSYQYDEKFTIQRYNMGHYTTQTAAPTLIDLEAMERGDKDFDWEKSEKLLSYKPDDPITRLVNKVHFWSHRAGLIVIMILLLPIVPITSFLVGVSDMSIALLVRPWINLLDPLFVRMNWKTAVFYTVISGCTILMTGFLIVGDMNRHPNGPPPTFKREKVCLRRSRTGHRRARLIEPLEENVWANDDRVMPPTPPLVWEAKWELDSLAAFLKT</sequence>
<dbReference type="EMBL" id="MDYQ01000031">
    <property type="protein sequence ID" value="PRP86404.1"/>
    <property type="molecule type" value="Genomic_DNA"/>
</dbReference>
<evidence type="ECO:0000313" key="2">
    <source>
        <dbReference type="EMBL" id="PRP86404.1"/>
    </source>
</evidence>
<feature type="transmembrane region" description="Helical" evidence="1">
    <location>
        <begin position="245"/>
        <end position="264"/>
    </location>
</feature>
<dbReference type="Proteomes" id="UP000241769">
    <property type="component" value="Unassembled WGS sequence"/>
</dbReference>
<dbReference type="InParanoid" id="A0A2P6NR22"/>
<proteinExistence type="predicted"/>
<dbReference type="AlphaFoldDB" id="A0A2P6NR22"/>
<evidence type="ECO:0000256" key="1">
    <source>
        <dbReference type="SAM" id="Phobius"/>
    </source>
</evidence>
<accession>A0A2P6NR22</accession>
<feature type="transmembrane region" description="Helical" evidence="1">
    <location>
        <begin position="197"/>
        <end position="225"/>
    </location>
</feature>
<keyword evidence="1" id="KW-0472">Membrane</keyword>
<organism evidence="2 3">
    <name type="scientific">Planoprotostelium fungivorum</name>
    <dbReference type="NCBI Taxonomy" id="1890364"/>
    <lineage>
        <taxon>Eukaryota</taxon>
        <taxon>Amoebozoa</taxon>
        <taxon>Evosea</taxon>
        <taxon>Variosea</taxon>
        <taxon>Cavosteliida</taxon>
        <taxon>Cavosteliaceae</taxon>
        <taxon>Planoprotostelium</taxon>
    </lineage>
</organism>
<reference evidence="2 3" key="1">
    <citation type="journal article" date="2018" name="Genome Biol. Evol.">
        <title>Multiple Roots of Fruiting Body Formation in Amoebozoa.</title>
        <authorList>
            <person name="Hillmann F."/>
            <person name="Forbes G."/>
            <person name="Novohradska S."/>
            <person name="Ferling I."/>
            <person name="Riege K."/>
            <person name="Groth M."/>
            <person name="Westermann M."/>
            <person name="Marz M."/>
            <person name="Spaller T."/>
            <person name="Winckler T."/>
            <person name="Schaap P."/>
            <person name="Glockner G."/>
        </authorList>
    </citation>
    <scope>NUCLEOTIDE SEQUENCE [LARGE SCALE GENOMIC DNA]</scope>
    <source>
        <strain evidence="2 3">Jena</strain>
    </source>
</reference>
<protein>
    <submittedName>
        <fullName evidence="2">Uncharacterized protein</fullName>
    </submittedName>
</protein>
<comment type="caution">
    <text evidence="2">The sequence shown here is derived from an EMBL/GenBank/DDBJ whole genome shotgun (WGS) entry which is preliminary data.</text>
</comment>
<evidence type="ECO:0000313" key="3">
    <source>
        <dbReference type="Proteomes" id="UP000241769"/>
    </source>
</evidence>
<keyword evidence="1" id="KW-0812">Transmembrane</keyword>
<keyword evidence="1" id="KW-1133">Transmembrane helix</keyword>
<gene>
    <name evidence="2" type="ORF">PROFUN_05323</name>
</gene>